<dbReference type="Gene3D" id="3.40.50.150">
    <property type="entry name" value="Vaccinia Virus protein VP39"/>
    <property type="match status" value="1"/>
</dbReference>
<dbReference type="OrthoDB" id="9808140at2"/>
<dbReference type="InterPro" id="IPR029063">
    <property type="entry name" value="SAM-dependent_MTases_sf"/>
</dbReference>
<evidence type="ECO:0000256" key="1">
    <source>
        <dbReference type="ARBA" id="ARBA00022428"/>
    </source>
</evidence>
<dbReference type="GO" id="GO:0009234">
    <property type="term" value="P:menaquinone biosynthetic process"/>
    <property type="evidence" value="ECO:0007669"/>
    <property type="project" value="UniProtKB-UniRule"/>
</dbReference>
<evidence type="ECO:0000256" key="3">
    <source>
        <dbReference type="ARBA" id="ARBA00022679"/>
    </source>
</evidence>
<keyword evidence="7" id="KW-1185">Reference proteome</keyword>
<name>A0A1G8WKD2_9BACT</name>
<accession>A0A1G8WKD2</accession>
<dbReference type="PROSITE" id="PS01183">
    <property type="entry name" value="UBIE_1"/>
    <property type="match status" value="1"/>
</dbReference>
<dbReference type="STRING" id="1075417.SAMN05421823_101115"/>
<comment type="caution">
    <text evidence="5">Lacks conserved residue(s) required for the propagation of feature annotation.</text>
</comment>
<proteinExistence type="inferred from homology"/>
<dbReference type="CDD" id="cd02440">
    <property type="entry name" value="AdoMet_MTases"/>
    <property type="match status" value="1"/>
</dbReference>
<sequence>MAVVPYKERTSSKKQQVADMFDSISHRYDFLNHFLSFGIDILWRKRAIGFLQKYRPQLMLDVATGTGDFALEAYHRLKPQKIIGVDISEGMLSLGRDKMKARGLADRIEMQLGDSEKLLFDDNYFDAVTVAFGVRNFENLELGLQELYRVLKPGGVVVILEFSKPHTSPVREGYELYSEVVVPRIGQLISRDPAAYTYLPESVRAFPEGFDFLRILDSVGFRSTVWKPLTFGIASVYKAQKRG</sequence>
<keyword evidence="2 5" id="KW-0489">Methyltransferase</keyword>
<evidence type="ECO:0000256" key="5">
    <source>
        <dbReference type="HAMAP-Rule" id="MF_01813"/>
    </source>
</evidence>
<reference evidence="6 7" key="1">
    <citation type="submission" date="2016-10" db="EMBL/GenBank/DDBJ databases">
        <authorList>
            <person name="de Groot N.N."/>
        </authorList>
    </citation>
    <scope>NUCLEOTIDE SEQUENCE [LARGE SCALE GENOMIC DNA]</scope>
    <source>
        <strain evidence="6 7">DSM 25186</strain>
    </source>
</reference>
<dbReference type="PANTHER" id="PTHR43591">
    <property type="entry name" value="METHYLTRANSFERASE"/>
    <property type="match status" value="1"/>
</dbReference>
<dbReference type="PROSITE" id="PS01184">
    <property type="entry name" value="UBIE_2"/>
    <property type="match status" value="1"/>
</dbReference>
<feature type="binding site" evidence="5">
    <location>
        <position position="66"/>
    </location>
    <ligand>
        <name>S-adenosyl-L-methionine</name>
        <dbReference type="ChEBI" id="CHEBI:59789"/>
    </ligand>
</feature>
<evidence type="ECO:0000256" key="4">
    <source>
        <dbReference type="ARBA" id="ARBA00022691"/>
    </source>
</evidence>
<dbReference type="GO" id="GO:0043770">
    <property type="term" value="F:demethylmenaquinone methyltransferase activity"/>
    <property type="evidence" value="ECO:0007669"/>
    <property type="project" value="UniProtKB-UniRule"/>
</dbReference>
<dbReference type="Proteomes" id="UP000198510">
    <property type="component" value="Unassembled WGS sequence"/>
</dbReference>
<dbReference type="PANTHER" id="PTHR43591:SF24">
    <property type="entry name" value="2-METHOXY-6-POLYPRENYL-1,4-BENZOQUINOL METHYLASE, MITOCHONDRIAL"/>
    <property type="match status" value="1"/>
</dbReference>
<evidence type="ECO:0000256" key="2">
    <source>
        <dbReference type="ARBA" id="ARBA00022603"/>
    </source>
</evidence>
<dbReference type="SUPFAM" id="SSF53335">
    <property type="entry name" value="S-adenosyl-L-methionine-dependent methyltransferases"/>
    <property type="match status" value="1"/>
</dbReference>
<dbReference type="EC" id="2.1.1.163" evidence="5"/>
<dbReference type="NCBIfam" id="NF001244">
    <property type="entry name" value="PRK00216.1-5"/>
    <property type="match status" value="1"/>
</dbReference>
<comment type="similarity">
    <text evidence="5">Belongs to the class I-like SAM-binding methyltransferase superfamily. MenG/UbiE family.</text>
</comment>
<evidence type="ECO:0000313" key="7">
    <source>
        <dbReference type="Proteomes" id="UP000198510"/>
    </source>
</evidence>
<keyword evidence="1 5" id="KW-0474">Menaquinone biosynthesis</keyword>
<dbReference type="UniPathway" id="UPA00079">
    <property type="reaction ID" value="UER00169"/>
</dbReference>
<comment type="function">
    <text evidence="5">Methyltransferase required for the conversion of demethylmenaquinol (DMKH2) to menaquinol (MKH2).</text>
</comment>
<organism evidence="6 7">
    <name type="scientific">Catalinimonas alkaloidigena</name>
    <dbReference type="NCBI Taxonomy" id="1075417"/>
    <lineage>
        <taxon>Bacteria</taxon>
        <taxon>Pseudomonadati</taxon>
        <taxon>Bacteroidota</taxon>
        <taxon>Cytophagia</taxon>
        <taxon>Cytophagales</taxon>
        <taxon>Catalimonadaceae</taxon>
        <taxon>Catalinimonas</taxon>
    </lineage>
</organism>
<dbReference type="InterPro" id="IPR023576">
    <property type="entry name" value="UbiE/COQ5_MeTrFase_CS"/>
</dbReference>
<protein>
    <recommendedName>
        <fullName evidence="5">Demethylmenaquinone methyltransferase</fullName>
        <ecNumber evidence="5">2.1.1.163</ecNumber>
    </recommendedName>
</protein>
<comment type="catalytic activity">
    <reaction evidence="5">
        <text>a 2-demethylmenaquinol + S-adenosyl-L-methionine = a menaquinol + S-adenosyl-L-homocysteine + H(+)</text>
        <dbReference type="Rhea" id="RHEA:42640"/>
        <dbReference type="Rhea" id="RHEA-COMP:9539"/>
        <dbReference type="Rhea" id="RHEA-COMP:9563"/>
        <dbReference type="ChEBI" id="CHEBI:15378"/>
        <dbReference type="ChEBI" id="CHEBI:18151"/>
        <dbReference type="ChEBI" id="CHEBI:55437"/>
        <dbReference type="ChEBI" id="CHEBI:57856"/>
        <dbReference type="ChEBI" id="CHEBI:59789"/>
        <dbReference type="EC" id="2.1.1.163"/>
    </reaction>
</comment>
<keyword evidence="3 5" id="KW-0808">Transferase</keyword>
<feature type="binding site" evidence="5">
    <location>
        <begin position="114"/>
        <end position="115"/>
    </location>
    <ligand>
        <name>S-adenosyl-L-methionine</name>
        <dbReference type="ChEBI" id="CHEBI:59789"/>
    </ligand>
</feature>
<gene>
    <name evidence="5" type="primary">menG</name>
    <name evidence="6" type="ORF">SAMN05421823_101115</name>
</gene>
<feature type="binding site" evidence="5">
    <location>
        <position position="86"/>
    </location>
    <ligand>
        <name>S-adenosyl-L-methionine</name>
        <dbReference type="ChEBI" id="CHEBI:59789"/>
    </ligand>
</feature>
<dbReference type="NCBIfam" id="TIGR01934">
    <property type="entry name" value="MenG_MenH_UbiE"/>
    <property type="match status" value="1"/>
</dbReference>
<dbReference type="GO" id="GO:0032259">
    <property type="term" value="P:methylation"/>
    <property type="evidence" value="ECO:0007669"/>
    <property type="project" value="UniProtKB-KW"/>
</dbReference>
<keyword evidence="4 5" id="KW-0949">S-adenosyl-L-methionine</keyword>
<dbReference type="Pfam" id="PF01209">
    <property type="entry name" value="Ubie_methyltran"/>
    <property type="match status" value="1"/>
</dbReference>
<dbReference type="AlphaFoldDB" id="A0A1G8WKD2"/>
<dbReference type="RefSeq" id="WP_089677874.1">
    <property type="nucleotide sequence ID" value="NZ_FNFO01000001.1"/>
</dbReference>
<dbReference type="EMBL" id="FNFO01000001">
    <property type="protein sequence ID" value="SDJ78828.1"/>
    <property type="molecule type" value="Genomic_DNA"/>
</dbReference>
<dbReference type="PROSITE" id="PS51608">
    <property type="entry name" value="SAM_MT_UBIE"/>
    <property type="match status" value="1"/>
</dbReference>
<evidence type="ECO:0000313" key="6">
    <source>
        <dbReference type="EMBL" id="SDJ78828.1"/>
    </source>
</evidence>
<comment type="pathway">
    <text evidence="5">Quinol/quinone metabolism; menaquinone biosynthesis; menaquinol from 1,4-dihydroxy-2-naphthoate: step 2/2.</text>
</comment>
<dbReference type="HAMAP" id="MF_01813">
    <property type="entry name" value="MenG_UbiE_methyltr"/>
    <property type="match status" value="1"/>
</dbReference>
<dbReference type="InterPro" id="IPR004033">
    <property type="entry name" value="UbiE/COQ5_MeTrFase"/>
</dbReference>